<keyword evidence="2" id="KW-0472">Membrane</keyword>
<name>A0A2H0UDJ6_9BACT</name>
<feature type="region of interest" description="Disordered" evidence="1">
    <location>
        <begin position="32"/>
        <end position="58"/>
    </location>
</feature>
<gene>
    <name evidence="3" type="ORF">COU16_02875</name>
</gene>
<dbReference type="Proteomes" id="UP000229344">
    <property type="component" value="Unassembled WGS sequence"/>
</dbReference>
<dbReference type="AlphaFoldDB" id="A0A2H0UDJ6"/>
<evidence type="ECO:0000313" key="3">
    <source>
        <dbReference type="EMBL" id="PIR84494.1"/>
    </source>
</evidence>
<feature type="transmembrane region" description="Helical" evidence="2">
    <location>
        <begin position="6"/>
        <end position="24"/>
    </location>
</feature>
<evidence type="ECO:0000313" key="4">
    <source>
        <dbReference type="Proteomes" id="UP000229344"/>
    </source>
</evidence>
<keyword evidence="2" id="KW-1133">Transmembrane helix</keyword>
<protein>
    <submittedName>
        <fullName evidence="3">Uncharacterized protein</fullName>
    </submittedName>
</protein>
<comment type="caution">
    <text evidence="3">The sequence shown here is derived from an EMBL/GenBank/DDBJ whole genome shotgun (WGS) entry which is preliminary data.</text>
</comment>
<keyword evidence="2" id="KW-0812">Transmembrane</keyword>
<organism evidence="3 4">
    <name type="scientific">Candidatus Kaiserbacteria bacterium CG10_big_fil_rev_8_21_14_0_10_47_16</name>
    <dbReference type="NCBI Taxonomy" id="1974608"/>
    <lineage>
        <taxon>Bacteria</taxon>
        <taxon>Candidatus Kaiseribacteriota</taxon>
    </lineage>
</organism>
<proteinExistence type="predicted"/>
<sequence length="124" mass="12907">MKTTHIILLIFLGIALFALGFWMGRTTATFYSGSSSTGSQLETGTTTDDTGSTSGTTIDASMLTDGQRKLLTSLGIDADSITVTQEMMVCAETAVGSARIQEITDGATPSFTEGVKLAGCYSSN</sequence>
<feature type="compositionally biased region" description="Low complexity" evidence="1">
    <location>
        <begin position="43"/>
        <end position="57"/>
    </location>
</feature>
<feature type="compositionally biased region" description="Polar residues" evidence="1">
    <location>
        <begin position="32"/>
        <end position="42"/>
    </location>
</feature>
<reference evidence="4" key="1">
    <citation type="submission" date="2017-09" db="EMBL/GenBank/DDBJ databases">
        <title>Depth-based differentiation of microbial function through sediment-hosted aquifers and enrichment of novel symbionts in the deep terrestrial subsurface.</title>
        <authorList>
            <person name="Probst A.J."/>
            <person name="Ladd B."/>
            <person name="Jarett J.K."/>
            <person name="Geller-Mcgrath D.E."/>
            <person name="Sieber C.M.K."/>
            <person name="Emerson J.B."/>
            <person name="Anantharaman K."/>
            <person name="Thomas B.C."/>
            <person name="Malmstrom R."/>
            <person name="Stieglmeier M."/>
            <person name="Klingl A."/>
            <person name="Woyke T."/>
            <person name="Ryan C.M."/>
            <person name="Banfield J.F."/>
        </authorList>
    </citation>
    <scope>NUCLEOTIDE SEQUENCE [LARGE SCALE GENOMIC DNA]</scope>
</reference>
<evidence type="ECO:0000256" key="2">
    <source>
        <dbReference type="SAM" id="Phobius"/>
    </source>
</evidence>
<evidence type="ECO:0000256" key="1">
    <source>
        <dbReference type="SAM" id="MobiDB-lite"/>
    </source>
</evidence>
<dbReference type="EMBL" id="PFBI01000006">
    <property type="protein sequence ID" value="PIR84494.1"/>
    <property type="molecule type" value="Genomic_DNA"/>
</dbReference>
<accession>A0A2H0UDJ6</accession>